<dbReference type="InParanoid" id="A0A7J7DT57"/>
<feature type="region of interest" description="Disordered" evidence="1">
    <location>
        <begin position="41"/>
        <end position="94"/>
    </location>
</feature>
<gene>
    <name evidence="2" type="ORF">HS088_TW04G01460</name>
</gene>
<organism evidence="2 3">
    <name type="scientific">Tripterygium wilfordii</name>
    <name type="common">Thunder God vine</name>
    <dbReference type="NCBI Taxonomy" id="458696"/>
    <lineage>
        <taxon>Eukaryota</taxon>
        <taxon>Viridiplantae</taxon>
        <taxon>Streptophyta</taxon>
        <taxon>Embryophyta</taxon>
        <taxon>Tracheophyta</taxon>
        <taxon>Spermatophyta</taxon>
        <taxon>Magnoliopsida</taxon>
        <taxon>eudicotyledons</taxon>
        <taxon>Gunneridae</taxon>
        <taxon>Pentapetalae</taxon>
        <taxon>rosids</taxon>
        <taxon>fabids</taxon>
        <taxon>Celastrales</taxon>
        <taxon>Celastraceae</taxon>
        <taxon>Tripterygium</taxon>
    </lineage>
</organism>
<reference evidence="2 3" key="1">
    <citation type="journal article" date="2020" name="Nat. Commun.">
        <title>Genome of Tripterygium wilfordii and identification of cytochrome P450 involved in triptolide biosynthesis.</title>
        <authorList>
            <person name="Tu L."/>
            <person name="Su P."/>
            <person name="Zhang Z."/>
            <person name="Gao L."/>
            <person name="Wang J."/>
            <person name="Hu T."/>
            <person name="Zhou J."/>
            <person name="Zhang Y."/>
            <person name="Zhao Y."/>
            <person name="Liu Y."/>
            <person name="Song Y."/>
            <person name="Tong Y."/>
            <person name="Lu Y."/>
            <person name="Yang J."/>
            <person name="Xu C."/>
            <person name="Jia M."/>
            <person name="Peters R.J."/>
            <person name="Huang L."/>
            <person name="Gao W."/>
        </authorList>
    </citation>
    <scope>NUCLEOTIDE SEQUENCE [LARGE SCALE GENOMIC DNA]</scope>
    <source>
        <strain evidence="3">cv. XIE 37</strain>
        <tissue evidence="2">Leaf</tissue>
    </source>
</reference>
<dbReference type="AlphaFoldDB" id="A0A7J7DT57"/>
<proteinExistence type="predicted"/>
<evidence type="ECO:0000313" key="2">
    <source>
        <dbReference type="EMBL" id="KAF5749491.1"/>
    </source>
</evidence>
<evidence type="ECO:0000313" key="3">
    <source>
        <dbReference type="Proteomes" id="UP000593562"/>
    </source>
</evidence>
<comment type="caution">
    <text evidence="2">The sequence shown here is derived from an EMBL/GenBank/DDBJ whole genome shotgun (WGS) entry which is preliminary data.</text>
</comment>
<evidence type="ECO:0000256" key="1">
    <source>
        <dbReference type="SAM" id="MobiDB-lite"/>
    </source>
</evidence>
<dbReference type="EMBL" id="JAAARO010000004">
    <property type="protein sequence ID" value="KAF5749491.1"/>
    <property type="molecule type" value="Genomic_DNA"/>
</dbReference>
<dbReference type="Proteomes" id="UP000593562">
    <property type="component" value="Unassembled WGS sequence"/>
</dbReference>
<feature type="compositionally biased region" description="Polar residues" evidence="1">
    <location>
        <begin position="44"/>
        <end position="78"/>
    </location>
</feature>
<accession>A0A7J7DT57</accession>
<keyword evidence="3" id="KW-1185">Reference proteome</keyword>
<protein>
    <submittedName>
        <fullName evidence="2">Uncharacterized protein</fullName>
    </submittedName>
</protein>
<name>A0A7J7DT57_TRIWF</name>
<sequence>MNKLWGVNTATGDEVLSQAHGDDDCCQIPQSIAHVDVENLGDDLSTSSSSNRVTTPLQEAGSTGHAASSKQGSFSTNKGCKRKKNSKADSTPPEIQDLCHGLKSAIAERRSYYVTKQTTSEEQRAYFASKKVYYEKLTTQLDNYDKCVQALLELNINESYPHFYYFTIELFASRDQRSLFLAIPQHSRFGYIERLYNKSNGFGPSG</sequence>